<feature type="compositionally biased region" description="Low complexity" evidence="2">
    <location>
        <begin position="240"/>
        <end position="252"/>
    </location>
</feature>
<accession>A0A6A4WX78</accession>
<dbReference type="OrthoDB" id="6358005at2759"/>
<evidence type="ECO:0000256" key="1">
    <source>
        <dbReference type="SAM" id="Coils"/>
    </source>
</evidence>
<dbReference type="EMBL" id="VIIS01000483">
    <property type="protein sequence ID" value="KAF0308474.1"/>
    <property type="molecule type" value="Genomic_DNA"/>
</dbReference>
<sequence>MEFEKQTALINEYEQERTIRRRRLENASEASDSPDGVFEDEDEGEEPEDIVQAWDDLRYIQEEEQRYQDMRKNAEADLIDLREKASKMEEALPDKTSTDEQKELLELLLKTHELEIENMEMRSNQLIKDHELRRRDLMILRYDRQRTLCDEIISRQRQLIEDMDNGRGAGSLQMPAELQEMYDLYTQEVHGANGQRNTRFLNELNEILRTPSMLSLRPGDVPSITPRRQSTFDGRLPPISSENSVPNSASSPLQLPPIAIGAASPEPTEADRLEMRQNLRGINSVLGR</sequence>
<feature type="compositionally biased region" description="Acidic residues" evidence="2">
    <location>
        <begin position="37"/>
        <end position="48"/>
    </location>
</feature>
<gene>
    <name evidence="3" type="primary">KIF19</name>
    <name evidence="3" type="ORF">FJT64_020297</name>
</gene>
<proteinExistence type="predicted"/>
<evidence type="ECO:0000313" key="4">
    <source>
        <dbReference type="Proteomes" id="UP000440578"/>
    </source>
</evidence>
<protein>
    <submittedName>
        <fullName evidence="3">Kinesin-like protein KIF19</fullName>
    </submittedName>
</protein>
<reference evidence="3 4" key="1">
    <citation type="submission" date="2019-07" db="EMBL/GenBank/DDBJ databases">
        <title>Draft genome assembly of a fouling barnacle, Amphibalanus amphitrite (Darwin, 1854): The first reference genome for Thecostraca.</title>
        <authorList>
            <person name="Kim W."/>
        </authorList>
    </citation>
    <scope>NUCLEOTIDE SEQUENCE [LARGE SCALE GENOMIC DNA]</scope>
    <source>
        <strain evidence="3">SNU_AA5</strain>
        <tissue evidence="3">Soma without cirri and trophi</tissue>
    </source>
</reference>
<dbReference type="Proteomes" id="UP000440578">
    <property type="component" value="Unassembled WGS sequence"/>
</dbReference>
<dbReference type="AlphaFoldDB" id="A0A6A4WX78"/>
<feature type="region of interest" description="Disordered" evidence="2">
    <location>
        <begin position="19"/>
        <end position="48"/>
    </location>
</feature>
<evidence type="ECO:0000256" key="2">
    <source>
        <dbReference type="SAM" id="MobiDB-lite"/>
    </source>
</evidence>
<feature type="coiled-coil region" evidence="1">
    <location>
        <begin position="57"/>
        <end position="129"/>
    </location>
</feature>
<name>A0A6A4WX78_AMPAM</name>
<evidence type="ECO:0000313" key="3">
    <source>
        <dbReference type="EMBL" id="KAF0308474.1"/>
    </source>
</evidence>
<comment type="caution">
    <text evidence="3">The sequence shown here is derived from an EMBL/GenBank/DDBJ whole genome shotgun (WGS) entry which is preliminary data.</text>
</comment>
<organism evidence="3 4">
    <name type="scientific">Amphibalanus amphitrite</name>
    <name type="common">Striped barnacle</name>
    <name type="synonym">Balanus amphitrite</name>
    <dbReference type="NCBI Taxonomy" id="1232801"/>
    <lineage>
        <taxon>Eukaryota</taxon>
        <taxon>Metazoa</taxon>
        <taxon>Ecdysozoa</taxon>
        <taxon>Arthropoda</taxon>
        <taxon>Crustacea</taxon>
        <taxon>Multicrustacea</taxon>
        <taxon>Cirripedia</taxon>
        <taxon>Thoracica</taxon>
        <taxon>Thoracicalcarea</taxon>
        <taxon>Balanomorpha</taxon>
        <taxon>Balanoidea</taxon>
        <taxon>Balanidae</taxon>
        <taxon>Amphibalaninae</taxon>
        <taxon>Amphibalanus</taxon>
    </lineage>
</organism>
<keyword evidence="4" id="KW-1185">Reference proteome</keyword>
<keyword evidence="1" id="KW-0175">Coiled coil</keyword>
<feature type="region of interest" description="Disordered" evidence="2">
    <location>
        <begin position="218"/>
        <end position="264"/>
    </location>
</feature>